<accession>A0ABV7J9N3</accession>
<proteinExistence type="inferred from homology"/>
<dbReference type="Pfam" id="PF03265">
    <property type="entry name" value="DNase_II"/>
    <property type="match status" value="1"/>
</dbReference>
<sequence>MSTGVMEDWGDSTINAGNVTQIPIYSTTDEQHMISVKKDKSGEDIDWWFIYKLPKSAGNISKTDPTEAGYQYLYFDANSKQLRLSQKLLTDPQSAVELTLAQIDQTQIPDSVGWFYYNDEIPEQVLGNGHDDGSKGHTKGLIMFDTATDTALWLLHSTPRWPLPGNTRFPDDERIYGQTMLAITLKDLKTAELLAAQMLAQQQPQVYSPRLPDTLSANSPIRSLVNAKTWPKTKTPSVLPFHSRAGESFTCYAKNRAWDDDFWIDLVAHDLKITADVETWRRGTLPGVNDFDDDGHAKDIQFVTLKNLGIDSEWKYTHDHSKWGIAEKTPLVFVADINRQTSQEKRGGGAIGFRNNSLWQALQGIELFSNPDQD</sequence>
<gene>
    <name evidence="3" type="ORF">ACFODZ_06025</name>
</gene>
<dbReference type="Proteomes" id="UP001595533">
    <property type="component" value="Unassembled WGS sequence"/>
</dbReference>
<keyword evidence="4" id="KW-1185">Reference proteome</keyword>
<keyword evidence="2" id="KW-0378">Hydrolase</keyword>
<evidence type="ECO:0000256" key="2">
    <source>
        <dbReference type="ARBA" id="ARBA00022801"/>
    </source>
</evidence>
<organism evidence="3 4">
    <name type="scientific">Marinicella sediminis</name>
    <dbReference type="NCBI Taxonomy" id="1792834"/>
    <lineage>
        <taxon>Bacteria</taxon>
        <taxon>Pseudomonadati</taxon>
        <taxon>Pseudomonadota</taxon>
        <taxon>Gammaproteobacteria</taxon>
        <taxon>Lysobacterales</taxon>
        <taxon>Marinicellaceae</taxon>
        <taxon>Marinicella</taxon>
    </lineage>
</organism>
<dbReference type="CDD" id="cd09120">
    <property type="entry name" value="PLDc_DNaseII_1"/>
    <property type="match status" value="1"/>
</dbReference>
<dbReference type="PANTHER" id="PTHR10858:SF31">
    <property type="entry name" value="DEOXYRIBONUCLEASE-2"/>
    <property type="match status" value="1"/>
</dbReference>
<comment type="caution">
    <text evidence="3">The sequence shown here is derived from an EMBL/GenBank/DDBJ whole genome shotgun (WGS) entry which is preliminary data.</text>
</comment>
<evidence type="ECO:0000256" key="1">
    <source>
        <dbReference type="ARBA" id="ARBA00007527"/>
    </source>
</evidence>
<dbReference type="PANTHER" id="PTHR10858">
    <property type="entry name" value="DEOXYRIBONUCLEASE II"/>
    <property type="match status" value="1"/>
</dbReference>
<evidence type="ECO:0000313" key="3">
    <source>
        <dbReference type="EMBL" id="MFC3193792.1"/>
    </source>
</evidence>
<name>A0ABV7J9N3_9GAMM</name>
<dbReference type="InterPro" id="IPR004947">
    <property type="entry name" value="DNase_II"/>
</dbReference>
<evidence type="ECO:0000313" key="4">
    <source>
        <dbReference type="Proteomes" id="UP001595533"/>
    </source>
</evidence>
<comment type="similarity">
    <text evidence="1">Belongs to the DNase II family.</text>
</comment>
<dbReference type="RefSeq" id="WP_157892820.1">
    <property type="nucleotide sequence ID" value="NZ_JBHRTS010000003.1"/>
</dbReference>
<reference evidence="4" key="1">
    <citation type="journal article" date="2019" name="Int. J. Syst. Evol. Microbiol.">
        <title>The Global Catalogue of Microorganisms (GCM) 10K type strain sequencing project: providing services to taxonomists for standard genome sequencing and annotation.</title>
        <authorList>
            <consortium name="The Broad Institute Genomics Platform"/>
            <consortium name="The Broad Institute Genome Sequencing Center for Infectious Disease"/>
            <person name="Wu L."/>
            <person name="Ma J."/>
        </authorList>
    </citation>
    <scope>NUCLEOTIDE SEQUENCE [LARGE SCALE GENOMIC DNA]</scope>
    <source>
        <strain evidence="4">KCTC 42953</strain>
    </source>
</reference>
<protein>
    <submittedName>
        <fullName evidence="3">Deoxyribonuclease II family protein</fullName>
    </submittedName>
</protein>
<dbReference type="EMBL" id="JBHRTS010000003">
    <property type="protein sequence ID" value="MFC3193792.1"/>
    <property type="molecule type" value="Genomic_DNA"/>
</dbReference>